<evidence type="ECO:0000256" key="3">
    <source>
        <dbReference type="ARBA" id="ARBA00022617"/>
    </source>
</evidence>
<dbReference type="InterPro" id="IPR036396">
    <property type="entry name" value="Cyt_P450_sf"/>
</dbReference>
<evidence type="ECO:0000256" key="8">
    <source>
        <dbReference type="RuleBase" id="RU000461"/>
    </source>
</evidence>
<sequence>MSASLWVRWMAMQGVPRAFLSVRALRGDPLARLLLGRAEPMERNLLFDRLRARGGLVRTPFVRVSADYEVCRSVLRDSRFGVTNPVGTGLPQPMPALMNWADPGIPNPVEPPSMLMVDEPDHARYRRAVAHSFTPRAIERLGDRVETITADLLAELTGDADLLTGYAARLPVAVMADLLGLPDHMHPHLLEWGDSAAVLLDIGVSWAAFRRAVASLRHLDRYLHEHIPRIRRGELGETVLDPMITDPTLSHREIAANAALLIDAGFETTVNLIGNGIVLLLENPGALARLRAEPALWPAAVEEILRLESPVQMTVRTAHRDVELAGERVAAGEMIILLLAGANRDPEIFADPCRFDITRPNAREHLGFGAGAHVCLGAALARIEGAAALRGLFERFPALRLAAPPERRGLVTLYGYRRLSADLGSPVRSPAPGA</sequence>
<comment type="caution">
    <text evidence="9">The sequence shown here is derived from an EMBL/GenBank/DDBJ whole genome shotgun (WGS) entry which is preliminary data.</text>
</comment>
<dbReference type="CDD" id="cd20625">
    <property type="entry name" value="CYP164-like"/>
    <property type="match status" value="1"/>
</dbReference>
<dbReference type="PANTHER" id="PTHR46696:SF4">
    <property type="entry name" value="BIOTIN BIOSYNTHESIS CYTOCHROME P450"/>
    <property type="match status" value="1"/>
</dbReference>
<evidence type="ECO:0000313" key="10">
    <source>
        <dbReference type="Proteomes" id="UP001595696"/>
    </source>
</evidence>
<keyword evidence="7 8" id="KW-0503">Monooxygenase</keyword>
<comment type="cofactor">
    <cofactor evidence="1">
        <name>heme</name>
        <dbReference type="ChEBI" id="CHEBI:30413"/>
    </cofactor>
</comment>
<dbReference type="PRINTS" id="PR00359">
    <property type="entry name" value="BP450"/>
</dbReference>
<dbReference type="SUPFAM" id="SSF48264">
    <property type="entry name" value="Cytochrome P450"/>
    <property type="match status" value="1"/>
</dbReference>
<dbReference type="PROSITE" id="PS00086">
    <property type="entry name" value="CYTOCHROME_P450"/>
    <property type="match status" value="1"/>
</dbReference>
<dbReference type="InterPro" id="IPR002397">
    <property type="entry name" value="Cyt_P450_B"/>
</dbReference>
<keyword evidence="3 8" id="KW-0349">Heme</keyword>
<dbReference type="RefSeq" id="WP_378615312.1">
    <property type="nucleotide sequence ID" value="NZ_JBHSAX010000019.1"/>
</dbReference>
<proteinExistence type="inferred from homology"/>
<dbReference type="Proteomes" id="UP001595696">
    <property type="component" value="Unassembled WGS sequence"/>
</dbReference>
<dbReference type="PANTHER" id="PTHR46696">
    <property type="entry name" value="P450, PUTATIVE (EUROFUNG)-RELATED"/>
    <property type="match status" value="1"/>
</dbReference>
<protein>
    <submittedName>
        <fullName evidence="9">Cytochrome P450</fullName>
    </submittedName>
</protein>
<dbReference type="InterPro" id="IPR001128">
    <property type="entry name" value="Cyt_P450"/>
</dbReference>
<evidence type="ECO:0000256" key="6">
    <source>
        <dbReference type="ARBA" id="ARBA00023004"/>
    </source>
</evidence>
<dbReference type="EMBL" id="JBHSAX010000019">
    <property type="protein sequence ID" value="MFC3965314.1"/>
    <property type="molecule type" value="Genomic_DNA"/>
</dbReference>
<dbReference type="InterPro" id="IPR017972">
    <property type="entry name" value="Cyt_P450_CS"/>
</dbReference>
<dbReference type="PRINTS" id="PR00385">
    <property type="entry name" value="P450"/>
</dbReference>
<gene>
    <name evidence="9" type="ORF">ACFO0B_25275</name>
</gene>
<name>A0ABV8E092_9NOCA</name>
<evidence type="ECO:0000256" key="4">
    <source>
        <dbReference type="ARBA" id="ARBA00022723"/>
    </source>
</evidence>
<keyword evidence="4 8" id="KW-0479">Metal-binding</keyword>
<dbReference type="Gene3D" id="1.10.630.10">
    <property type="entry name" value="Cytochrome P450"/>
    <property type="match status" value="1"/>
</dbReference>
<organism evidence="9 10">
    <name type="scientific">Nocardia jiangsuensis</name>
    <dbReference type="NCBI Taxonomy" id="1691563"/>
    <lineage>
        <taxon>Bacteria</taxon>
        <taxon>Bacillati</taxon>
        <taxon>Actinomycetota</taxon>
        <taxon>Actinomycetes</taxon>
        <taxon>Mycobacteriales</taxon>
        <taxon>Nocardiaceae</taxon>
        <taxon>Nocardia</taxon>
    </lineage>
</organism>
<evidence type="ECO:0000256" key="1">
    <source>
        <dbReference type="ARBA" id="ARBA00001971"/>
    </source>
</evidence>
<evidence type="ECO:0000256" key="2">
    <source>
        <dbReference type="ARBA" id="ARBA00010617"/>
    </source>
</evidence>
<evidence type="ECO:0000256" key="5">
    <source>
        <dbReference type="ARBA" id="ARBA00023002"/>
    </source>
</evidence>
<evidence type="ECO:0000256" key="7">
    <source>
        <dbReference type="ARBA" id="ARBA00023033"/>
    </source>
</evidence>
<accession>A0ABV8E092</accession>
<keyword evidence="10" id="KW-1185">Reference proteome</keyword>
<reference evidence="10" key="1">
    <citation type="journal article" date="2019" name="Int. J. Syst. Evol. Microbiol.">
        <title>The Global Catalogue of Microorganisms (GCM) 10K type strain sequencing project: providing services to taxonomists for standard genome sequencing and annotation.</title>
        <authorList>
            <consortium name="The Broad Institute Genomics Platform"/>
            <consortium name="The Broad Institute Genome Sequencing Center for Infectious Disease"/>
            <person name="Wu L."/>
            <person name="Ma J."/>
        </authorList>
    </citation>
    <scope>NUCLEOTIDE SEQUENCE [LARGE SCALE GENOMIC DNA]</scope>
    <source>
        <strain evidence="10">CGMCC 4.7330</strain>
    </source>
</reference>
<dbReference type="Pfam" id="PF00067">
    <property type="entry name" value="p450"/>
    <property type="match status" value="1"/>
</dbReference>
<comment type="similarity">
    <text evidence="2 8">Belongs to the cytochrome P450 family.</text>
</comment>
<evidence type="ECO:0000313" key="9">
    <source>
        <dbReference type="EMBL" id="MFC3965314.1"/>
    </source>
</evidence>
<keyword evidence="5 8" id="KW-0560">Oxidoreductase</keyword>
<keyword evidence="6 8" id="KW-0408">Iron</keyword>